<gene>
    <name evidence="1" type="ORF">RPERSI_LOCUS4613</name>
</gene>
<evidence type="ECO:0000313" key="1">
    <source>
        <dbReference type="EMBL" id="CAG8567472.1"/>
    </source>
</evidence>
<keyword evidence="2" id="KW-1185">Reference proteome</keyword>
<name>A0ACA9M3A8_9GLOM</name>
<dbReference type="EMBL" id="CAJVQC010006490">
    <property type="protein sequence ID" value="CAG8567472.1"/>
    <property type="molecule type" value="Genomic_DNA"/>
</dbReference>
<proteinExistence type="predicted"/>
<organism evidence="1 2">
    <name type="scientific">Racocetra persica</name>
    <dbReference type="NCBI Taxonomy" id="160502"/>
    <lineage>
        <taxon>Eukaryota</taxon>
        <taxon>Fungi</taxon>
        <taxon>Fungi incertae sedis</taxon>
        <taxon>Mucoromycota</taxon>
        <taxon>Glomeromycotina</taxon>
        <taxon>Glomeromycetes</taxon>
        <taxon>Diversisporales</taxon>
        <taxon>Gigasporaceae</taxon>
        <taxon>Racocetra</taxon>
    </lineage>
</organism>
<dbReference type="Proteomes" id="UP000789920">
    <property type="component" value="Unassembled WGS sequence"/>
</dbReference>
<comment type="caution">
    <text evidence="1">The sequence shown here is derived from an EMBL/GenBank/DDBJ whole genome shotgun (WGS) entry which is preliminary data.</text>
</comment>
<sequence length="132" mass="15217">MTDRIMHVFMNQVNNFKEQMLVAVREARKQKIEKKRAETKIDWEEIEAKVLGGNNGESSHRSVQETSEQAKNTRRKKISSSEVVIESPFGQLKKNVQEGWRNLVEKVMGKQENQAVQSQAAQIQIPPKRNQS</sequence>
<reference evidence="1" key="1">
    <citation type="submission" date="2021-06" db="EMBL/GenBank/DDBJ databases">
        <authorList>
            <person name="Kallberg Y."/>
            <person name="Tangrot J."/>
            <person name="Rosling A."/>
        </authorList>
    </citation>
    <scope>NUCLEOTIDE SEQUENCE</scope>
    <source>
        <strain evidence="1">MA461A</strain>
    </source>
</reference>
<protein>
    <submittedName>
        <fullName evidence="1">12549_t:CDS:1</fullName>
    </submittedName>
</protein>
<accession>A0ACA9M3A8</accession>
<evidence type="ECO:0000313" key="2">
    <source>
        <dbReference type="Proteomes" id="UP000789920"/>
    </source>
</evidence>